<dbReference type="GO" id="GO:0019781">
    <property type="term" value="F:NEDD8 activating enzyme activity"/>
    <property type="evidence" value="ECO:0007669"/>
    <property type="project" value="UniProtKB-UniRule"/>
</dbReference>
<keyword evidence="1 4" id="KW-0547">Nucleotide-binding</keyword>
<evidence type="ECO:0000256" key="4">
    <source>
        <dbReference type="RuleBase" id="RU368009"/>
    </source>
</evidence>
<keyword evidence="7" id="KW-1185">Reference proteome</keyword>
<dbReference type="Proteomes" id="UP000515908">
    <property type="component" value="Chromosome 20"/>
</dbReference>
<accession>A0A7G2CQG8</accession>
<dbReference type="InterPro" id="IPR045886">
    <property type="entry name" value="ThiF/MoeB/HesA"/>
</dbReference>
<protein>
    <recommendedName>
        <fullName evidence="4">NEDD8-activating enzyme E1 catalytic subunit</fullName>
        <ecNumber evidence="4">6.2.1.64</ecNumber>
    </recommendedName>
</protein>
<evidence type="ECO:0000256" key="1">
    <source>
        <dbReference type="ARBA" id="ARBA00022741"/>
    </source>
</evidence>
<dbReference type="Pfam" id="PF00899">
    <property type="entry name" value="ThiF"/>
    <property type="match status" value="1"/>
</dbReference>
<dbReference type="Gene3D" id="3.40.50.720">
    <property type="entry name" value="NAD(P)-binding Rossmann-like Domain"/>
    <property type="match status" value="1"/>
</dbReference>
<comment type="function">
    <text evidence="4">Catalytic subunit of the dimeric E1 enzyme, which activates NEDD8.</text>
</comment>
<evidence type="ECO:0000313" key="6">
    <source>
        <dbReference type="EMBL" id="CAD2221221.1"/>
    </source>
</evidence>
<comment type="catalytic activity">
    <reaction evidence="4">
        <text>ATP + [NEDD8 protein] + [E1 NEDD8-activating enzyme]-L-cysteine = AMP + diphosphate + [E1 NEDD8-activating enzyme]-S-[NEDD8 protein]-yl-L-cysteine.</text>
        <dbReference type="EC" id="6.2.1.64"/>
    </reaction>
</comment>
<dbReference type="InterPro" id="IPR023318">
    <property type="entry name" value="Ub_act_enz_dom_a_sf"/>
</dbReference>
<reference evidence="6 7" key="1">
    <citation type="submission" date="2020-08" db="EMBL/GenBank/DDBJ databases">
        <authorList>
            <person name="Newling K."/>
            <person name="Davey J."/>
            <person name="Forrester S."/>
        </authorList>
    </citation>
    <scope>NUCLEOTIDE SEQUENCE [LARGE SCALE GENOMIC DNA]</scope>
    <source>
        <strain evidence="7">Crithidia deanei Carvalho (ATCC PRA-265)</strain>
    </source>
</reference>
<dbReference type="AlphaFoldDB" id="A0A7G2CQG8"/>
<comment type="similarity">
    <text evidence="4">Belongs to the ubiquitin-activating E1 family. UBA3 subfamily.</text>
</comment>
<keyword evidence="4" id="KW-0436">Ligase</keyword>
<dbReference type="UniPathway" id="UPA00885"/>
<dbReference type="GO" id="GO:0005634">
    <property type="term" value="C:nucleus"/>
    <property type="evidence" value="ECO:0007669"/>
    <property type="project" value="TreeGrafter"/>
</dbReference>
<evidence type="ECO:0000313" key="7">
    <source>
        <dbReference type="Proteomes" id="UP000515908"/>
    </source>
</evidence>
<evidence type="ECO:0000256" key="2">
    <source>
        <dbReference type="ARBA" id="ARBA00022786"/>
    </source>
</evidence>
<comment type="pathway">
    <text evidence="4">Protein modification; protein neddylation.</text>
</comment>
<name>A0A7G2CQG8_9TRYP</name>
<evidence type="ECO:0000256" key="3">
    <source>
        <dbReference type="ARBA" id="ARBA00022840"/>
    </source>
</evidence>
<dbReference type="InterPro" id="IPR035985">
    <property type="entry name" value="Ubiquitin-activating_enz"/>
</dbReference>
<dbReference type="GO" id="GO:0005737">
    <property type="term" value="C:cytoplasm"/>
    <property type="evidence" value="ECO:0007669"/>
    <property type="project" value="TreeGrafter"/>
</dbReference>
<dbReference type="EC" id="6.2.1.64" evidence="4"/>
<evidence type="ECO:0000259" key="5">
    <source>
        <dbReference type="Pfam" id="PF00899"/>
    </source>
</evidence>
<keyword evidence="3 4" id="KW-0067">ATP-binding</keyword>
<proteinExistence type="inferred from homology"/>
<dbReference type="VEuPathDB" id="TriTrypDB:ADEAN_000875200"/>
<dbReference type="PANTHER" id="PTHR10953">
    <property type="entry name" value="UBIQUITIN-ACTIVATING ENZYME E1"/>
    <property type="match status" value="1"/>
</dbReference>
<dbReference type="GO" id="GO:0005524">
    <property type="term" value="F:ATP binding"/>
    <property type="evidence" value="ECO:0007669"/>
    <property type="project" value="UniProtKB-UniRule"/>
</dbReference>
<dbReference type="PANTHER" id="PTHR10953:SF6">
    <property type="entry name" value="NEDD8-ACTIVATING ENZYME E1 CATALYTIC SUBUNIT"/>
    <property type="match status" value="1"/>
</dbReference>
<gene>
    <name evidence="6" type="ORF">ADEAN_000875200</name>
</gene>
<feature type="domain" description="THIF-type NAD/FAD binding fold" evidence="5">
    <location>
        <begin position="36"/>
        <end position="341"/>
    </location>
</feature>
<sequence length="453" mass="50283">MSLSRAECVTHSSGFHALMQCSQYRETPLDEDAPYWSEVPVLVVGSGGLGCELLHLLALSGFHDLATIDMDRIDLSNLNRQFLFQEKDVGRFKSEVAAEYVRERCPGVSVVGVCGRIEDQPDDFYRKFSVVLFALDSVPARRWMNRKLIDLGEWVEDEHSGTVRLGEVTVMMDLGTEGYEGHCRWMNVTGNQNCCLECIVAEYLIRRKEVPLCSLTSIPRSAEHCVLYVMQKEWPDHREEPLDADNPAHISWVMERAAERQAAFHIAGDAIDHHFVLGVVKNIVPAVGFTNAIVSSQAVTELLKGFTGIHTNLNNQCNYAGNGKPGLNTNVLRRDPNPHCSVCSPRPLVVLPLTATRTEALRVIADRTEDPTSSERIGKGSATLWLTVPREEGGATEVFLSEKGQPLPASQSLYDLFASEISSGELASLLQEKTLLCLSSTEDNLRMLVRLTK</sequence>
<organism evidence="6 7">
    <name type="scientific">Angomonas deanei</name>
    <dbReference type="NCBI Taxonomy" id="59799"/>
    <lineage>
        <taxon>Eukaryota</taxon>
        <taxon>Discoba</taxon>
        <taxon>Euglenozoa</taxon>
        <taxon>Kinetoplastea</taxon>
        <taxon>Metakinetoplastina</taxon>
        <taxon>Trypanosomatida</taxon>
        <taxon>Trypanosomatidae</taxon>
        <taxon>Strigomonadinae</taxon>
        <taxon>Angomonas</taxon>
    </lineage>
</organism>
<dbReference type="GO" id="GO:0045116">
    <property type="term" value="P:protein neddylation"/>
    <property type="evidence" value="ECO:0007669"/>
    <property type="project" value="UniProtKB-UniRule"/>
</dbReference>
<dbReference type="SUPFAM" id="SSF69572">
    <property type="entry name" value="Activating enzymes of the ubiquitin-like proteins"/>
    <property type="match status" value="1"/>
</dbReference>
<dbReference type="InterPro" id="IPR000594">
    <property type="entry name" value="ThiF_NAD_FAD-bd"/>
</dbReference>
<keyword evidence="2 4" id="KW-0833">Ubl conjugation pathway</keyword>
<dbReference type="Gene3D" id="1.10.10.520">
    <property type="entry name" value="Ubiquitin activating enzymes (Uba3). Chain: B, domain 2"/>
    <property type="match status" value="1"/>
</dbReference>
<dbReference type="EMBL" id="LR877164">
    <property type="protein sequence ID" value="CAD2221221.1"/>
    <property type="molecule type" value="Genomic_DNA"/>
</dbReference>